<sequence>MSGRKSSWASKAARERLDCRQLHHGSGQPGRGARLRAARCLSRSVCGKFFHGRLYPDMRLAPLDVYVRDQIRIEARQVSRETGVTVRFARSRSTPPPQCPFMNSAYLWLTGEVVACDRMEPPGRPWPTRIFGNVREAPLSEIWNRPEYRAFRQGVLSENLPSECRGCTFCDSVVC</sequence>
<dbReference type="RefSeq" id="WP_107561415.1">
    <property type="nucleotide sequence ID" value="NZ_NVQC01000013.1"/>
</dbReference>
<dbReference type="Pfam" id="PF13186">
    <property type="entry name" value="SPASM"/>
    <property type="match status" value="1"/>
</dbReference>
<dbReference type="InterPro" id="IPR058240">
    <property type="entry name" value="rSAM_sf"/>
</dbReference>
<evidence type="ECO:0000313" key="3">
    <source>
        <dbReference type="Proteomes" id="UP000241436"/>
    </source>
</evidence>
<gene>
    <name evidence="2" type="ORF">CLG94_02995</name>
</gene>
<feature type="domain" description="4Fe4S-binding SPASM" evidence="1">
    <location>
        <begin position="104"/>
        <end position="168"/>
    </location>
</feature>
<dbReference type="Gene3D" id="3.20.20.70">
    <property type="entry name" value="Aldolase class I"/>
    <property type="match status" value="1"/>
</dbReference>
<dbReference type="AlphaFoldDB" id="A0A2T4TZW7"/>
<dbReference type="InterPro" id="IPR023885">
    <property type="entry name" value="4Fe4S-binding_SPASM_dom"/>
</dbReference>
<evidence type="ECO:0000259" key="1">
    <source>
        <dbReference type="Pfam" id="PF13186"/>
    </source>
</evidence>
<accession>A0A2T4TZW7</accession>
<dbReference type="SUPFAM" id="SSF102114">
    <property type="entry name" value="Radical SAM enzymes"/>
    <property type="match status" value="1"/>
</dbReference>
<reference evidence="3" key="2">
    <citation type="journal article" date="2018" name="Environ. Microbiol.">
        <title>Bloom of a denitrifying methanotroph, 'Candidatus Methylomirabilis limnetica', in a deep stratified lake.</title>
        <authorList>
            <person name="Graf J.S."/>
            <person name="Mayr M.J."/>
            <person name="Marchant H.K."/>
            <person name="Tienken D."/>
            <person name="Hach P.F."/>
            <person name="Brand A."/>
            <person name="Schubert C.J."/>
            <person name="Kuypers M.M."/>
            <person name="Milucka J."/>
        </authorList>
    </citation>
    <scope>NUCLEOTIDE SEQUENCE [LARGE SCALE GENOMIC DNA]</scope>
    <source>
        <strain evidence="3">Zug</strain>
    </source>
</reference>
<protein>
    <recommendedName>
        <fullName evidence="1">4Fe4S-binding SPASM domain-containing protein</fullName>
    </recommendedName>
</protein>
<dbReference type="Proteomes" id="UP000241436">
    <property type="component" value="Unassembled WGS sequence"/>
</dbReference>
<reference evidence="2 3" key="1">
    <citation type="submission" date="2017-09" db="EMBL/GenBank/DDBJ databases">
        <title>Bloom of a denitrifying methanotroph, Candidatus Methylomirabilis limnetica, in a deep stratified lake.</title>
        <authorList>
            <person name="Graf J.S."/>
            <person name="Marchant H.K."/>
            <person name="Tienken D."/>
            <person name="Hach P.F."/>
            <person name="Brand A."/>
            <person name="Schubert C.J."/>
            <person name="Kuypers M.M."/>
            <person name="Milucka J."/>
        </authorList>
    </citation>
    <scope>NUCLEOTIDE SEQUENCE [LARGE SCALE GENOMIC DNA]</scope>
    <source>
        <strain evidence="2 3">Zug</strain>
    </source>
</reference>
<name>A0A2T4TZW7_9BACT</name>
<keyword evidence="3" id="KW-1185">Reference proteome</keyword>
<dbReference type="EMBL" id="NVQC01000013">
    <property type="protein sequence ID" value="PTL36664.1"/>
    <property type="molecule type" value="Genomic_DNA"/>
</dbReference>
<dbReference type="InterPro" id="IPR013785">
    <property type="entry name" value="Aldolase_TIM"/>
</dbReference>
<organism evidence="2 3">
    <name type="scientific">Candidatus Methylomirabilis limnetica</name>
    <dbReference type="NCBI Taxonomy" id="2033718"/>
    <lineage>
        <taxon>Bacteria</taxon>
        <taxon>Candidatus Methylomirabilota</taxon>
        <taxon>Candidatus Methylomirabilia</taxon>
        <taxon>Candidatus Methylomirabilales</taxon>
        <taxon>Candidatus Methylomirabilaceae</taxon>
        <taxon>Candidatus Methylomirabilis</taxon>
    </lineage>
</organism>
<dbReference type="OrthoDB" id="9772409at2"/>
<proteinExistence type="predicted"/>
<evidence type="ECO:0000313" key="2">
    <source>
        <dbReference type="EMBL" id="PTL36664.1"/>
    </source>
</evidence>
<comment type="caution">
    <text evidence="2">The sequence shown here is derived from an EMBL/GenBank/DDBJ whole genome shotgun (WGS) entry which is preliminary data.</text>
</comment>